<keyword evidence="1" id="KW-0472">Membrane</keyword>
<keyword evidence="3" id="KW-1185">Reference proteome</keyword>
<feature type="transmembrane region" description="Helical" evidence="1">
    <location>
        <begin position="34"/>
        <end position="53"/>
    </location>
</feature>
<organism evidence="2 3">
    <name type="scientific">Xanthomonas boreopolis</name>
    <dbReference type="NCBI Taxonomy" id="86183"/>
    <lineage>
        <taxon>Bacteria</taxon>
        <taxon>Pseudomonadati</taxon>
        <taxon>Pseudomonadota</taxon>
        <taxon>Gammaproteobacteria</taxon>
        <taxon>Lysobacterales</taxon>
        <taxon>Lysobacteraceae</taxon>
        <taxon>Xanthomonas</taxon>
    </lineage>
</organism>
<keyword evidence="1" id="KW-1133">Transmembrane helix</keyword>
<evidence type="ECO:0000313" key="2">
    <source>
        <dbReference type="EMBL" id="GHH60427.1"/>
    </source>
</evidence>
<sequence>MSAGRRGAIAMLAAGLAVLGFGVADLAPGSGRGAGLIGAGIGLLAAAAMMWRAPAWLRDAAPPALVRRYYRDFLPPMLAYVAVMPTWRPLLDAVGPTWLRVVVALLPALLVVLAIRAVARFMRDADEMQRRIELESVAIAAGGVAAVYMAGGFLQSAGLIAIPASVAMLWVFPMLCVGYGFIKIAIASRYA</sequence>
<feature type="transmembrane region" description="Helical" evidence="1">
    <location>
        <begin position="160"/>
        <end position="182"/>
    </location>
</feature>
<feature type="transmembrane region" description="Helical" evidence="1">
    <location>
        <begin position="136"/>
        <end position="154"/>
    </location>
</feature>
<accession>A0A919FBT5</accession>
<proteinExistence type="predicted"/>
<feature type="transmembrane region" description="Helical" evidence="1">
    <location>
        <begin position="97"/>
        <end position="115"/>
    </location>
</feature>
<feature type="transmembrane region" description="Helical" evidence="1">
    <location>
        <begin position="73"/>
        <end position="91"/>
    </location>
</feature>
<name>A0A919FBT5_9XANT</name>
<protein>
    <submittedName>
        <fullName evidence="2">Uncharacterized protein</fullName>
    </submittedName>
</protein>
<dbReference type="RefSeq" id="WP_434026594.1">
    <property type="nucleotide sequence ID" value="NZ_BNBA01000045.1"/>
</dbReference>
<reference evidence="2" key="2">
    <citation type="submission" date="2020-09" db="EMBL/GenBank/DDBJ databases">
        <authorList>
            <person name="Sun Q."/>
            <person name="Ohkuma M."/>
        </authorList>
    </citation>
    <scope>NUCLEOTIDE SEQUENCE</scope>
    <source>
        <strain evidence="2">JCM 13306</strain>
    </source>
</reference>
<comment type="caution">
    <text evidence="2">The sequence shown here is derived from an EMBL/GenBank/DDBJ whole genome shotgun (WGS) entry which is preliminary data.</text>
</comment>
<gene>
    <name evidence="2" type="ORF">GCM10009090_35820</name>
</gene>
<dbReference type="EMBL" id="BNBA01000045">
    <property type="protein sequence ID" value="GHH60427.1"/>
    <property type="molecule type" value="Genomic_DNA"/>
</dbReference>
<dbReference type="Proteomes" id="UP000623958">
    <property type="component" value="Unassembled WGS sequence"/>
</dbReference>
<evidence type="ECO:0000256" key="1">
    <source>
        <dbReference type="SAM" id="Phobius"/>
    </source>
</evidence>
<evidence type="ECO:0000313" key="3">
    <source>
        <dbReference type="Proteomes" id="UP000623958"/>
    </source>
</evidence>
<reference evidence="2" key="1">
    <citation type="journal article" date="2014" name="Int. J. Syst. Evol. Microbiol.">
        <title>Complete genome sequence of Corynebacterium casei LMG S-19264T (=DSM 44701T), isolated from a smear-ripened cheese.</title>
        <authorList>
            <consortium name="US DOE Joint Genome Institute (JGI-PGF)"/>
            <person name="Walter F."/>
            <person name="Albersmeier A."/>
            <person name="Kalinowski J."/>
            <person name="Ruckert C."/>
        </authorList>
    </citation>
    <scope>NUCLEOTIDE SEQUENCE</scope>
    <source>
        <strain evidence="2">JCM 13306</strain>
    </source>
</reference>
<keyword evidence="1" id="KW-0812">Transmembrane</keyword>
<dbReference type="AlphaFoldDB" id="A0A919FBT5"/>